<feature type="non-terminal residue" evidence="6">
    <location>
        <position position="398"/>
    </location>
</feature>
<evidence type="ECO:0000313" key="7">
    <source>
        <dbReference type="Proteomes" id="UP000235672"/>
    </source>
</evidence>
<dbReference type="InterPro" id="IPR036188">
    <property type="entry name" value="FAD/NAD-bd_sf"/>
</dbReference>
<keyword evidence="7" id="KW-1185">Reference proteome</keyword>
<keyword evidence="3" id="KW-0274">FAD</keyword>
<comment type="similarity">
    <text evidence="1">Belongs to the paxM FAD-dependent monooxygenase family.</text>
</comment>
<dbReference type="Pfam" id="PF01494">
    <property type="entry name" value="FAD_binding_3"/>
    <property type="match status" value="1"/>
</dbReference>
<dbReference type="Gene3D" id="3.50.50.60">
    <property type="entry name" value="FAD/NAD(P)-binding domain"/>
    <property type="match status" value="1"/>
</dbReference>
<dbReference type="PANTHER" id="PTHR47356">
    <property type="entry name" value="FAD-DEPENDENT MONOOXYGENASE ASQG-RELATED"/>
    <property type="match status" value="1"/>
</dbReference>
<dbReference type="GO" id="GO:0071949">
    <property type="term" value="F:FAD binding"/>
    <property type="evidence" value="ECO:0007669"/>
    <property type="project" value="InterPro"/>
</dbReference>
<dbReference type="GO" id="GO:0004497">
    <property type="term" value="F:monooxygenase activity"/>
    <property type="evidence" value="ECO:0007669"/>
    <property type="project" value="InterPro"/>
</dbReference>
<sequence length="398" mass="43595">MADFRVIIVGGGIGGLTLANCLQHANIDFVVLEGRKKIGLHFGSGVGIDPPAARILDQLGIFSDLESQFCGTAPTKAAVFRNINGKFLFESNGYALAEARTGYHCAFYRRPEVLQTLHKYIKDKNKVLVNKRVCEIEYQYGKPIVLCEDGSKDSGDIVVGCDGVHSAARKEMWRLTDFLTANYRGLYAISGPVEGLETGNIQIVAGRDEALVEKLDKEYYLPNIPRYTEEDARLFAESKLEKILVSDTVQARFGDLWKKLRVSALVSVEEGDLKVWTSGKLVCSGDSVHKVTPESGIGTTIVTESVASLANHLKSLMDYSAGKSLTSANIEDCLKLFEAHRHQRASDLTRFGKGGLAPYSGGESTQTEKYIAAEHVEYLPIPPRSVAGTMAFNQTQGY</sequence>
<name>A0A2J6PGR6_9HELO</name>
<evidence type="ECO:0000256" key="4">
    <source>
        <dbReference type="ARBA" id="ARBA00023002"/>
    </source>
</evidence>
<reference evidence="6 7" key="1">
    <citation type="submission" date="2016-05" db="EMBL/GenBank/DDBJ databases">
        <title>A degradative enzymes factory behind the ericoid mycorrhizal symbiosis.</title>
        <authorList>
            <consortium name="DOE Joint Genome Institute"/>
            <person name="Martino E."/>
            <person name="Morin E."/>
            <person name="Grelet G."/>
            <person name="Kuo A."/>
            <person name="Kohler A."/>
            <person name="Daghino S."/>
            <person name="Barry K."/>
            <person name="Choi C."/>
            <person name="Cichocki N."/>
            <person name="Clum A."/>
            <person name="Copeland A."/>
            <person name="Hainaut M."/>
            <person name="Haridas S."/>
            <person name="Labutti K."/>
            <person name="Lindquist E."/>
            <person name="Lipzen A."/>
            <person name="Khouja H.-R."/>
            <person name="Murat C."/>
            <person name="Ohm R."/>
            <person name="Olson A."/>
            <person name="Spatafora J."/>
            <person name="Veneault-Fourrey C."/>
            <person name="Henrissat B."/>
            <person name="Grigoriev I."/>
            <person name="Martin F."/>
            <person name="Perotto S."/>
        </authorList>
    </citation>
    <scope>NUCLEOTIDE SEQUENCE [LARGE SCALE GENOMIC DNA]</scope>
    <source>
        <strain evidence="6 7">UAMH 7357</strain>
    </source>
</reference>
<gene>
    <name evidence="6" type="ORF">NA56DRAFT_755992</name>
</gene>
<evidence type="ECO:0000313" key="6">
    <source>
        <dbReference type="EMBL" id="PMD13159.1"/>
    </source>
</evidence>
<dbReference type="OrthoDB" id="10029326at2759"/>
<feature type="domain" description="FAD-binding" evidence="5">
    <location>
        <begin position="4"/>
        <end position="328"/>
    </location>
</feature>
<dbReference type="Proteomes" id="UP000235672">
    <property type="component" value="Unassembled WGS sequence"/>
</dbReference>
<dbReference type="PRINTS" id="PR00420">
    <property type="entry name" value="RNGMNOXGNASE"/>
</dbReference>
<dbReference type="EMBL" id="KZ613535">
    <property type="protein sequence ID" value="PMD13159.1"/>
    <property type="molecule type" value="Genomic_DNA"/>
</dbReference>
<keyword evidence="2" id="KW-0285">Flavoprotein</keyword>
<dbReference type="SUPFAM" id="SSF51905">
    <property type="entry name" value="FAD/NAD(P)-binding domain"/>
    <property type="match status" value="1"/>
</dbReference>
<protein>
    <submittedName>
        <fullName evidence="6">FAD/NAD(P)-binding domain-containing protein</fullName>
    </submittedName>
</protein>
<evidence type="ECO:0000256" key="3">
    <source>
        <dbReference type="ARBA" id="ARBA00022827"/>
    </source>
</evidence>
<dbReference type="STRING" id="1745343.A0A2J6PGR6"/>
<organism evidence="6 7">
    <name type="scientific">Hyaloscypha hepaticicola</name>
    <dbReference type="NCBI Taxonomy" id="2082293"/>
    <lineage>
        <taxon>Eukaryota</taxon>
        <taxon>Fungi</taxon>
        <taxon>Dikarya</taxon>
        <taxon>Ascomycota</taxon>
        <taxon>Pezizomycotina</taxon>
        <taxon>Leotiomycetes</taxon>
        <taxon>Helotiales</taxon>
        <taxon>Hyaloscyphaceae</taxon>
        <taxon>Hyaloscypha</taxon>
    </lineage>
</organism>
<dbReference type="InterPro" id="IPR050562">
    <property type="entry name" value="FAD_mOase_fung"/>
</dbReference>
<dbReference type="InterPro" id="IPR002938">
    <property type="entry name" value="FAD-bd"/>
</dbReference>
<evidence type="ECO:0000256" key="1">
    <source>
        <dbReference type="ARBA" id="ARBA00007992"/>
    </source>
</evidence>
<dbReference type="AlphaFoldDB" id="A0A2J6PGR6"/>
<dbReference type="PANTHER" id="PTHR47356:SF2">
    <property type="entry name" value="FAD-BINDING DOMAIN-CONTAINING PROTEIN-RELATED"/>
    <property type="match status" value="1"/>
</dbReference>
<proteinExistence type="inferred from homology"/>
<keyword evidence="4" id="KW-0560">Oxidoreductase</keyword>
<evidence type="ECO:0000256" key="2">
    <source>
        <dbReference type="ARBA" id="ARBA00022630"/>
    </source>
</evidence>
<accession>A0A2J6PGR6</accession>
<evidence type="ECO:0000259" key="5">
    <source>
        <dbReference type="Pfam" id="PF01494"/>
    </source>
</evidence>